<sequence length="451" mass="49302">MDRIRSLFASRVHYEPIENEGDVDVDGVGVPEEDEGEAVPPRTFSWLEYSIFLLLGIAMLWAWNMFMAAAPYFHNRFQSREWAVKSYQPSILSVSTITNLACVLVLAKRQGNAPYPRRIILSLVITMITFSLLALSTIFLRDVAVGVYFFFLIVMVFSASFATGISLNAVFAYVSGFGCPQYTQALMVGQAVAGVLPCTIQILSVLAIPAQKGGATNLTQRESSNSAFVYFIMSTGVSVLTLIAFLYHLKNPSLATQKLSQESSGMGLHPHRKNVGLWNLFKKLHWLALSSVVCFAVTMAFPVFTVEIESVHDPANRPALLEPAAFVSLAFLVWNTGDLIGRLSSLIPGFSLVRYPLGLFIFSVLRLIFIPLYLLCNVHGRGAVIHSDFFYLAVVQLLFGITNGYIGSCSVISATQLVPAEEREAAGGFMGMTLVAGLSVGSLLSFFIAVA</sequence>
<dbReference type="InterPro" id="IPR002259">
    <property type="entry name" value="Eqnu_transpt"/>
</dbReference>
<feature type="transmembrane region" description="Helical" evidence="7">
    <location>
        <begin position="284"/>
        <end position="304"/>
    </location>
</feature>
<dbReference type="Proteomes" id="UP000243515">
    <property type="component" value="Unassembled WGS sequence"/>
</dbReference>
<feature type="transmembrane region" description="Helical" evidence="7">
    <location>
        <begin position="51"/>
        <end position="74"/>
    </location>
</feature>
<dbReference type="PANTHER" id="PTHR10332:SF88">
    <property type="entry name" value="EQUILIBRATIVE NUCLEOSIDE TRANSPORTER 1, ISOFORM A"/>
    <property type="match status" value="1"/>
</dbReference>
<comment type="subcellular location">
    <subcellularLocation>
        <location evidence="1">Membrane</location>
        <topology evidence="1">Multi-pass membrane protein</topology>
    </subcellularLocation>
</comment>
<protein>
    <recommendedName>
        <fullName evidence="10">Major facilitator superfamily (MFS) profile domain-containing protein</fullName>
    </recommendedName>
</protein>
<proteinExistence type="inferred from homology"/>
<feature type="transmembrane region" description="Helical" evidence="7">
    <location>
        <begin position="86"/>
        <end position="107"/>
    </location>
</feature>
<dbReference type="SUPFAM" id="SSF103473">
    <property type="entry name" value="MFS general substrate transporter"/>
    <property type="match status" value="1"/>
</dbReference>
<keyword evidence="9" id="KW-1185">Reference proteome</keyword>
<evidence type="ECO:0000313" key="8">
    <source>
        <dbReference type="EMBL" id="OXV09337.1"/>
    </source>
</evidence>
<evidence type="ECO:0000256" key="4">
    <source>
        <dbReference type="ARBA" id="ARBA00022692"/>
    </source>
</evidence>
<dbReference type="EMBL" id="NPHW01003588">
    <property type="protein sequence ID" value="OXV09337.1"/>
    <property type="molecule type" value="Genomic_DNA"/>
</dbReference>
<feature type="transmembrane region" description="Helical" evidence="7">
    <location>
        <begin position="426"/>
        <end position="450"/>
    </location>
</feature>
<evidence type="ECO:0000256" key="3">
    <source>
        <dbReference type="ARBA" id="ARBA00022448"/>
    </source>
</evidence>
<dbReference type="GO" id="GO:0005886">
    <property type="term" value="C:plasma membrane"/>
    <property type="evidence" value="ECO:0007669"/>
    <property type="project" value="TreeGrafter"/>
</dbReference>
<evidence type="ECO:0000256" key="5">
    <source>
        <dbReference type="ARBA" id="ARBA00022989"/>
    </source>
</evidence>
<reference evidence="8 9" key="1">
    <citation type="journal article" date="2015" name="Environ. Microbiol.">
        <title>Metagenome sequence of Elaphomyces granulatus from sporocarp tissue reveals Ascomycota ectomycorrhizal fingerprints of genome expansion and a Proteobacteria-rich microbiome.</title>
        <authorList>
            <person name="Quandt C.A."/>
            <person name="Kohler A."/>
            <person name="Hesse C.N."/>
            <person name="Sharpton T.J."/>
            <person name="Martin F."/>
            <person name="Spatafora J.W."/>
        </authorList>
    </citation>
    <scope>NUCLEOTIDE SEQUENCE [LARGE SCALE GENOMIC DNA]</scope>
    <source>
        <strain evidence="8 9">OSC145934</strain>
    </source>
</reference>
<dbReference type="GO" id="GO:0034257">
    <property type="term" value="F:nicotinamide riboside transmembrane transporter activity"/>
    <property type="evidence" value="ECO:0007669"/>
    <property type="project" value="TreeGrafter"/>
</dbReference>
<dbReference type="PIRSF" id="PIRSF016379">
    <property type="entry name" value="ENT"/>
    <property type="match status" value="1"/>
</dbReference>
<gene>
    <name evidence="8" type="ORF">Egran_02900</name>
</gene>
<accession>A0A232LZS6</accession>
<keyword evidence="6 7" id="KW-0472">Membrane</keyword>
<feature type="transmembrane region" description="Helical" evidence="7">
    <location>
        <begin position="389"/>
        <end position="414"/>
    </location>
</feature>
<dbReference type="PRINTS" id="PR01130">
    <property type="entry name" value="DERENTRNSPRT"/>
</dbReference>
<comment type="caution">
    <text evidence="8">The sequence shown here is derived from an EMBL/GenBank/DDBJ whole genome shotgun (WGS) entry which is preliminary data.</text>
</comment>
<evidence type="ECO:0000256" key="2">
    <source>
        <dbReference type="ARBA" id="ARBA00007965"/>
    </source>
</evidence>
<dbReference type="AlphaFoldDB" id="A0A232LZS6"/>
<dbReference type="GO" id="GO:0000329">
    <property type="term" value="C:fungal-type vacuole membrane"/>
    <property type="evidence" value="ECO:0007669"/>
    <property type="project" value="TreeGrafter"/>
</dbReference>
<keyword evidence="3" id="KW-0813">Transport</keyword>
<feature type="transmembrane region" description="Helical" evidence="7">
    <location>
        <begin position="355"/>
        <end position="374"/>
    </location>
</feature>
<dbReference type="GO" id="GO:0015205">
    <property type="term" value="F:nucleobase transmembrane transporter activity"/>
    <property type="evidence" value="ECO:0007669"/>
    <property type="project" value="TreeGrafter"/>
</dbReference>
<evidence type="ECO:0000256" key="1">
    <source>
        <dbReference type="ARBA" id="ARBA00004141"/>
    </source>
</evidence>
<evidence type="ECO:0000256" key="7">
    <source>
        <dbReference type="SAM" id="Phobius"/>
    </source>
</evidence>
<feature type="transmembrane region" description="Helical" evidence="7">
    <location>
        <begin position="146"/>
        <end position="174"/>
    </location>
</feature>
<feature type="transmembrane region" description="Helical" evidence="7">
    <location>
        <begin position="186"/>
        <end position="208"/>
    </location>
</feature>
<keyword evidence="5 7" id="KW-1133">Transmembrane helix</keyword>
<dbReference type="Pfam" id="PF01733">
    <property type="entry name" value="Nucleoside_tran"/>
    <property type="match status" value="2"/>
</dbReference>
<comment type="similarity">
    <text evidence="2">Belongs to the SLC29A/ENT transporter (TC 2.A.57) family.</text>
</comment>
<keyword evidence="4 7" id="KW-0812">Transmembrane</keyword>
<evidence type="ECO:0000256" key="6">
    <source>
        <dbReference type="ARBA" id="ARBA00023136"/>
    </source>
</evidence>
<evidence type="ECO:0000313" key="9">
    <source>
        <dbReference type="Proteomes" id="UP000243515"/>
    </source>
</evidence>
<dbReference type="InterPro" id="IPR036259">
    <property type="entry name" value="MFS_trans_sf"/>
</dbReference>
<name>A0A232LZS6_9EURO</name>
<organism evidence="8 9">
    <name type="scientific">Elaphomyces granulatus</name>
    <dbReference type="NCBI Taxonomy" id="519963"/>
    <lineage>
        <taxon>Eukaryota</taxon>
        <taxon>Fungi</taxon>
        <taxon>Dikarya</taxon>
        <taxon>Ascomycota</taxon>
        <taxon>Pezizomycotina</taxon>
        <taxon>Eurotiomycetes</taxon>
        <taxon>Eurotiomycetidae</taxon>
        <taxon>Eurotiales</taxon>
        <taxon>Elaphomycetaceae</taxon>
        <taxon>Elaphomyces</taxon>
    </lineage>
</organism>
<feature type="transmembrane region" description="Helical" evidence="7">
    <location>
        <begin position="119"/>
        <end position="140"/>
    </location>
</feature>
<feature type="transmembrane region" description="Helical" evidence="7">
    <location>
        <begin position="228"/>
        <end position="249"/>
    </location>
</feature>
<dbReference type="OrthoDB" id="46396at2759"/>
<dbReference type="PANTHER" id="PTHR10332">
    <property type="entry name" value="EQUILIBRATIVE NUCLEOSIDE TRANSPORTER"/>
    <property type="match status" value="1"/>
</dbReference>
<evidence type="ECO:0008006" key="10">
    <source>
        <dbReference type="Google" id="ProtNLM"/>
    </source>
</evidence>